<dbReference type="PANTHER" id="PTHR10492:SF57">
    <property type="entry name" value="ATP-DEPENDENT DNA HELICASE"/>
    <property type="match status" value="1"/>
</dbReference>
<dbReference type="GO" id="GO:0006310">
    <property type="term" value="P:DNA recombination"/>
    <property type="evidence" value="ECO:0007669"/>
    <property type="project" value="UniProtKB-KW"/>
</dbReference>
<dbReference type="AlphaFoldDB" id="A0AAD6PQ69"/>
<accession>A0AAD6PQ69</accession>
<dbReference type="GO" id="GO:0000723">
    <property type="term" value="P:telomere maintenance"/>
    <property type="evidence" value="ECO:0007669"/>
    <property type="project" value="InterPro"/>
</dbReference>
<dbReference type="Pfam" id="PF05970">
    <property type="entry name" value="PIF1"/>
    <property type="match status" value="1"/>
</dbReference>
<keyword evidence="1" id="KW-0067">ATP-binding</keyword>
<evidence type="ECO:0000259" key="2">
    <source>
        <dbReference type="Pfam" id="PF05970"/>
    </source>
</evidence>
<dbReference type="PANTHER" id="PTHR10492">
    <property type="match status" value="1"/>
</dbReference>
<evidence type="ECO:0000259" key="4">
    <source>
        <dbReference type="Pfam" id="PF21530"/>
    </source>
</evidence>
<keyword evidence="1" id="KW-0233">DNA recombination</keyword>
<evidence type="ECO:0000313" key="5">
    <source>
        <dbReference type="EMBL" id="KAJ6951656.1"/>
    </source>
</evidence>
<dbReference type="GO" id="GO:0006281">
    <property type="term" value="P:DNA repair"/>
    <property type="evidence" value="ECO:0007669"/>
    <property type="project" value="UniProtKB-KW"/>
</dbReference>
<comment type="cofactor">
    <cofactor evidence="1">
        <name>Mg(2+)</name>
        <dbReference type="ChEBI" id="CHEBI:18420"/>
    </cofactor>
</comment>
<sequence>MASPHGHVQPDDYVPSSLYSQFLFNNYETPVDRILLSDNASSSNTPSAPQHTQGVGTLVCSRQHIDIQTAFSLSRNIVQTESNEINAASLSNPPQSAALASLHCDDIVSNHESEGFSEETLNHQSTIGQASYQKKKKRRYLIEYIDFGDKTYKCSHCNALFWLQERLARSAKTNPCFTLCCNNGKVVLPAPQETPNYLDNLLNPNNGSSSKKFRREIRAYNSMFAFTSMGAVVDHSVNSRPGSYLFKVNGYCHHLMGSLLPMDNKDPKFAQLYIFDTDNEVSNRLQPFCNENFQSMLDSQIVVGLINILDSSNQLVRLFRHARQRFGDVEVPEFKLRLIGKRDDDSRQYDDPSLNDIGGLVVRDIGHCRSDRDIIIESLSGTLQRISKLHPKFMSLHYPLLFPYGEDGFHTDIPLAHQEQQPPKKRQKVSMRAYYAYFIHEREKQESTLIKGGRLYQQFLVDAFVNVEEERLDFIRANQENLRSEHYKGIHDAITRGDIDGSTTGKIILPSSLTGSPRYMVNNYQDAMAICRCYGNPDLFITFTCNVNWPEIRREIKKTRSYQPEDKPDIIARVFHSKLIDMMSFIKSGKPFGRTIADVCAVEFQKRGLPHTHLLVWLAPEFKFHSPEDVDSIISAEIPDRHQDPICYDIVSKFMMHGPCGAANPKAQCNQSLSSVLRRPGIHKTMLTEWFERNIVDVDARDLFYSQFPSKYVWDAKQKEWIIRSRGFSLGRIVYVHPAAGELYFLIMLLNHVRGAKSFEDLRQISGTMFPTFQLACKALGLLGDDKEWSDAFSEAIPTASSPQLRQIFVNIIMFCEVADPNSLLDHFWHSMHDDIEYHLRSSFSMLNVRLSNDELKNYVLYELEQLFNASGTSLEDHKLPMPNGRLMDEVRNKLLREELDYDLAELRNNHSLAMPLLNPSQRNIYDYVRSEGLIVLVVASSGIASLLLPGGRTAHSRFKIPLEVNESSTCEIKHNTHLSRLLEMTSLIVWDEAPMNNRYCFEALDKSLRDVLKLNNPFGGKSVLLGGDFRQILLVIPGGTKEEIINASFTTSLLWSAFALICDLAVSDDHDASFIKIPSELQVQVTDSPIAAIVSAIYPDIEKAHLDPFYFKDRAIVTPKNLTVSEINNFILDIIPGQKYNFLSCDSIQTTSGDIDNIDLLYPIEFINQLDFNGVPQHNISLKIGTPIMLLRNLSPSAGLCNGTRLIVTQLAERIIEAQIITGSNIGDRVFIP</sequence>
<comment type="similarity">
    <text evidence="1">Belongs to the helicase family.</text>
</comment>
<reference evidence="5" key="1">
    <citation type="journal article" date="2023" name="Mol. Ecol. Resour.">
        <title>Chromosome-level genome assembly of a triploid poplar Populus alba 'Berolinensis'.</title>
        <authorList>
            <person name="Chen S."/>
            <person name="Yu Y."/>
            <person name="Wang X."/>
            <person name="Wang S."/>
            <person name="Zhang T."/>
            <person name="Zhou Y."/>
            <person name="He R."/>
            <person name="Meng N."/>
            <person name="Wang Y."/>
            <person name="Liu W."/>
            <person name="Liu Z."/>
            <person name="Liu J."/>
            <person name="Guo Q."/>
            <person name="Huang H."/>
            <person name="Sederoff R.R."/>
            <person name="Wang G."/>
            <person name="Qu G."/>
            <person name="Chen S."/>
        </authorList>
    </citation>
    <scope>NUCLEOTIDE SEQUENCE</scope>
    <source>
        <strain evidence="5">SC-2020</strain>
    </source>
</reference>
<dbReference type="Pfam" id="PF21530">
    <property type="entry name" value="Pif1_2B_dom"/>
    <property type="match status" value="1"/>
</dbReference>
<feature type="domain" description="Helitron helicase-like" evidence="3">
    <location>
        <begin position="434"/>
        <end position="616"/>
    </location>
</feature>
<evidence type="ECO:0000313" key="6">
    <source>
        <dbReference type="Proteomes" id="UP001164929"/>
    </source>
</evidence>
<proteinExistence type="inferred from homology"/>
<dbReference type="InterPro" id="IPR010285">
    <property type="entry name" value="DNA_helicase_pif1-like_DEAD"/>
</dbReference>
<evidence type="ECO:0000259" key="3">
    <source>
        <dbReference type="Pfam" id="PF14214"/>
    </source>
</evidence>
<dbReference type="GO" id="GO:0005524">
    <property type="term" value="F:ATP binding"/>
    <property type="evidence" value="ECO:0007669"/>
    <property type="project" value="UniProtKB-KW"/>
</dbReference>
<keyword evidence="1" id="KW-0227">DNA damage</keyword>
<dbReference type="EMBL" id="JAQIZT010000019">
    <property type="protein sequence ID" value="KAJ6951656.1"/>
    <property type="molecule type" value="Genomic_DNA"/>
</dbReference>
<dbReference type="SUPFAM" id="SSF52540">
    <property type="entry name" value="P-loop containing nucleoside triphosphate hydrolases"/>
    <property type="match status" value="2"/>
</dbReference>
<keyword evidence="1" id="KW-0378">Hydrolase</keyword>
<dbReference type="GO" id="GO:0016787">
    <property type="term" value="F:hydrolase activity"/>
    <property type="evidence" value="ECO:0007669"/>
    <property type="project" value="UniProtKB-KW"/>
</dbReference>
<protein>
    <recommendedName>
        <fullName evidence="1">ATP-dependent DNA helicase</fullName>
        <ecNumber evidence="1">5.6.2.3</ecNumber>
    </recommendedName>
</protein>
<keyword evidence="1" id="KW-0234">DNA repair</keyword>
<dbReference type="EC" id="5.6.2.3" evidence="1"/>
<keyword evidence="1" id="KW-0347">Helicase</keyword>
<dbReference type="Pfam" id="PF14214">
    <property type="entry name" value="Helitron_like_N"/>
    <property type="match status" value="1"/>
</dbReference>
<feature type="domain" description="DNA helicase Pif1-like DEAD-box helicase" evidence="2">
    <location>
        <begin position="923"/>
        <end position="1062"/>
    </location>
</feature>
<comment type="caution">
    <text evidence="5">The sequence shown here is derived from an EMBL/GenBank/DDBJ whole genome shotgun (WGS) entry which is preliminary data.</text>
</comment>
<dbReference type="GO" id="GO:0043139">
    <property type="term" value="F:5'-3' DNA helicase activity"/>
    <property type="evidence" value="ECO:0007669"/>
    <property type="project" value="UniProtKB-EC"/>
</dbReference>
<dbReference type="Proteomes" id="UP001164929">
    <property type="component" value="Chromosome 19"/>
</dbReference>
<comment type="catalytic activity">
    <reaction evidence="1">
        <text>ATP + H2O = ADP + phosphate + H(+)</text>
        <dbReference type="Rhea" id="RHEA:13065"/>
        <dbReference type="ChEBI" id="CHEBI:15377"/>
        <dbReference type="ChEBI" id="CHEBI:15378"/>
        <dbReference type="ChEBI" id="CHEBI:30616"/>
        <dbReference type="ChEBI" id="CHEBI:43474"/>
        <dbReference type="ChEBI" id="CHEBI:456216"/>
        <dbReference type="EC" id="5.6.2.3"/>
    </reaction>
</comment>
<dbReference type="Gene3D" id="3.40.50.300">
    <property type="entry name" value="P-loop containing nucleotide triphosphate hydrolases"/>
    <property type="match status" value="1"/>
</dbReference>
<dbReference type="InterPro" id="IPR027417">
    <property type="entry name" value="P-loop_NTPase"/>
</dbReference>
<gene>
    <name evidence="5" type="ORF">NC653_040948</name>
</gene>
<dbReference type="InterPro" id="IPR049163">
    <property type="entry name" value="Pif1-like_2B_dom"/>
</dbReference>
<keyword evidence="1" id="KW-0547">Nucleotide-binding</keyword>
<name>A0AAD6PQ69_9ROSI</name>
<dbReference type="InterPro" id="IPR025476">
    <property type="entry name" value="Helitron_helicase-like"/>
</dbReference>
<keyword evidence="6" id="KW-1185">Reference proteome</keyword>
<organism evidence="5 6">
    <name type="scientific">Populus alba x Populus x berolinensis</name>
    <dbReference type="NCBI Taxonomy" id="444605"/>
    <lineage>
        <taxon>Eukaryota</taxon>
        <taxon>Viridiplantae</taxon>
        <taxon>Streptophyta</taxon>
        <taxon>Embryophyta</taxon>
        <taxon>Tracheophyta</taxon>
        <taxon>Spermatophyta</taxon>
        <taxon>Magnoliopsida</taxon>
        <taxon>eudicotyledons</taxon>
        <taxon>Gunneridae</taxon>
        <taxon>Pentapetalae</taxon>
        <taxon>rosids</taxon>
        <taxon>fabids</taxon>
        <taxon>Malpighiales</taxon>
        <taxon>Salicaceae</taxon>
        <taxon>Saliceae</taxon>
        <taxon>Populus</taxon>
    </lineage>
</organism>
<evidence type="ECO:0000256" key="1">
    <source>
        <dbReference type="RuleBase" id="RU363044"/>
    </source>
</evidence>
<feature type="domain" description="DNA helicase Pif1-like 2B" evidence="4">
    <location>
        <begin position="1166"/>
        <end position="1212"/>
    </location>
</feature>